<evidence type="ECO:0000256" key="1">
    <source>
        <dbReference type="SAM" id="MobiDB-lite"/>
    </source>
</evidence>
<gene>
    <name evidence="3" type="ordered locus">SRH_01370</name>
</gene>
<organism evidence="3 4">
    <name type="scientific">Mesomycoplasma hyorhinis (strain MCLD)</name>
    <name type="common">Mycoplasma hyorhinis</name>
    <dbReference type="NCBI Taxonomy" id="936139"/>
    <lineage>
        <taxon>Bacteria</taxon>
        <taxon>Bacillati</taxon>
        <taxon>Mycoplasmatota</taxon>
        <taxon>Mycoplasmoidales</taxon>
        <taxon>Metamycoplasmataceae</taxon>
        <taxon>Mesomycoplasma</taxon>
    </lineage>
</organism>
<dbReference type="EMBL" id="CP002669">
    <property type="protein sequence ID" value="AEC45838.1"/>
    <property type="molecule type" value="Genomic_DNA"/>
</dbReference>
<dbReference type="PROSITE" id="PS51257">
    <property type="entry name" value="PROKAR_LIPOPROTEIN"/>
    <property type="match status" value="1"/>
</dbReference>
<evidence type="ECO:0000313" key="3">
    <source>
        <dbReference type="EMBL" id="AEC45838.1"/>
    </source>
</evidence>
<accession>A0ABM5M5B6</accession>
<evidence type="ECO:0008006" key="5">
    <source>
        <dbReference type="Google" id="ProtNLM"/>
    </source>
</evidence>
<feature type="chain" id="PRO_5047474651" description="Lipoprotein" evidence="2">
    <location>
        <begin position="27"/>
        <end position="170"/>
    </location>
</feature>
<reference evidence="3 4" key="1">
    <citation type="journal article" date="2011" name="J. Bacteriol.">
        <title>Genome analysis of a Mycoplasma hyorhinis strain derived from a primary human melanoma cell line.</title>
        <authorList>
            <person name="Kornspan J.D."/>
            <person name="Lysnyansky I."/>
            <person name="Kahan T."/>
            <person name="Herrmann R."/>
            <person name="Rottem S."/>
            <person name="Nir-Paz R."/>
        </authorList>
    </citation>
    <scope>NUCLEOTIDE SEQUENCE [LARGE SCALE GENOMIC DNA]</scope>
    <source>
        <strain evidence="3 4">MCLD</strain>
    </source>
</reference>
<proteinExistence type="predicted"/>
<dbReference type="Proteomes" id="UP000008738">
    <property type="component" value="Chromosome"/>
</dbReference>
<evidence type="ECO:0000256" key="2">
    <source>
        <dbReference type="SAM" id="SignalP"/>
    </source>
</evidence>
<keyword evidence="2" id="KW-0732">Signal</keyword>
<feature type="region of interest" description="Disordered" evidence="1">
    <location>
        <begin position="66"/>
        <end position="89"/>
    </location>
</feature>
<name>A0ABM5M5B6_MESHM</name>
<keyword evidence="4" id="KW-1185">Reference proteome</keyword>
<evidence type="ECO:0000313" key="4">
    <source>
        <dbReference type="Proteomes" id="UP000008738"/>
    </source>
</evidence>
<dbReference type="RefSeq" id="WP_014582604.1">
    <property type="nucleotide sequence ID" value="NC_017519.1"/>
</dbReference>
<feature type="signal peptide" evidence="2">
    <location>
        <begin position="1"/>
        <end position="26"/>
    </location>
</feature>
<protein>
    <recommendedName>
        <fullName evidence="5">Lipoprotein</fullName>
    </recommendedName>
</protein>
<sequence>MKNKKKINLYSIKILGLIFSIPSISALTIACDFNAINKIKSNKFANKDKVDSSDILTSNLENTLSETTNLSRPKSDDSTNNSTIKQDDNITNITDSDEENKNLFEGLNFDQVNKLLQEQRIISQEKKEFFENKILKNINKNFKEYQKKYFMNSYWLHREMLKFLDKQIKT</sequence>